<dbReference type="Proteomes" id="UP000669179">
    <property type="component" value="Unassembled WGS sequence"/>
</dbReference>
<dbReference type="EMBL" id="JAGEOJ010000024">
    <property type="protein sequence ID" value="MBO2454120.1"/>
    <property type="molecule type" value="Genomic_DNA"/>
</dbReference>
<keyword evidence="1" id="KW-0808">Transferase</keyword>
<organism evidence="3 4">
    <name type="scientific">Actinomadura barringtoniae</name>
    <dbReference type="NCBI Taxonomy" id="1427535"/>
    <lineage>
        <taxon>Bacteria</taxon>
        <taxon>Bacillati</taxon>
        <taxon>Actinomycetota</taxon>
        <taxon>Actinomycetes</taxon>
        <taxon>Streptosporangiales</taxon>
        <taxon>Thermomonosporaceae</taxon>
        <taxon>Actinomadura</taxon>
    </lineage>
</organism>
<dbReference type="GO" id="GO:0005524">
    <property type="term" value="F:ATP binding"/>
    <property type="evidence" value="ECO:0007669"/>
    <property type="project" value="UniProtKB-KW"/>
</dbReference>
<keyword evidence="3" id="KW-0547">Nucleotide-binding</keyword>
<reference evidence="3" key="1">
    <citation type="submission" date="2021-03" db="EMBL/GenBank/DDBJ databases">
        <authorList>
            <person name="Kanchanasin P."/>
            <person name="Saeng-In P."/>
            <person name="Phongsopitanun W."/>
            <person name="Yuki M."/>
            <person name="Kudo T."/>
            <person name="Ohkuma M."/>
            <person name="Tanasupawat S."/>
        </authorList>
    </citation>
    <scope>NUCLEOTIDE SEQUENCE</scope>
    <source>
        <strain evidence="3">GKU 128</strain>
    </source>
</reference>
<dbReference type="InterPro" id="IPR003594">
    <property type="entry name" value="HATPase_dom"/>
</dbReference>
<keyword evidence="1" id="KW-0418">Kinase</keyword>
<evidence type="ECO:0000313" key="4">
    <source>
        <dbReference type="Proteomes" id="UP000669179"/>
    </source>
</evidence>
<feature type="domain" description="Histidine kinase/HSP90-like ATPase" evidence="2">
    <location>
        <begin position="24"/>
        <end position="142"/>
    </location>
</feature>
<protein>
    <submittedName>
        <fullName evidence="3">ATP-binding protein</fullName>
    </submittedName>
</protein>
<dbReference type="CDD" id="cd16936">
    <property type="entry name" value="HATPase_RsbW-like"/>
    <property type="match status" value="1"/>
</dbReference>
<evidence type="ECO:0000259" key="2">
    <source>
        <dbReference type="Pfam" id="PF13581"/>
    </source>
</evidence>
<gene>
    <name evidence="3" type="ORF">J4573_44020</name>
</gene>
<dbReference type="PANTHER" id="PTHR35526">
    <property type="entry name" value="ANTI-SIGMA-F FACTOR RSBW-RELATED"/>
    <property type="match status" value="1"/>
</dbReference>
<evidence type="ECO:0000313" key="3">
    <source>
        <dbReference type="EMBL" id="MBO2454120.1"/>
    </source>
</evidence>
<proteinExistence type="predicted"/>
<dbReference type="InterPro" id="IPR050267">
    <property type="entry name" value="Anti-sigma-factor_SerPK"/>
</dbReference>
<sequence length="156" mass="16337">MSTKWLGIDGGTGHAQPTAVWELAAEARAASRARALTGQALRDWRVTDPADIDDIVLMVDELITNAVVHGTGPVRLRLTLDGPQIIGEVTDDNPATPITGVAPTAPAVLDWSEAGRGLLLVCALATDFGARPEGTGKTVWFCRLLATDPPPAPTPP</sequence>
<keyword evidence="1" id="KW-0723">Serine/threonine-protein kinase</keyword>
<comment type="caution">
    <text evidence="3">The sequence shown here is derived from an EMBL/GenBank/DDBJ whole genome shotgun (WGS) entry which is preliminary data.</text>
</comment>
<keyword evidence="3" id="KW-0067">ATP-binding</keyword>
<dbReference type="InterPro" id="IPR036890">
    <property type="entry name" value="HATPase_C_sf"/>
</dbReference>
<dbReference type="RefSeq" id="WP_208262273.1">
    <property type="nucleotide sequence ID" value="NZ_JAGEOJ010000024.1"/>
</dbReference>
<evidence type="ECO:0000256" key="1">
    <source>
        <dbReference type="ARBA" id="ARBA00022527"/>
    </source>
</evidence>
<dbReference type="AlphaFoldDB" id="A0A939TF91"/>
<dbReference type="PANTHER" id="PTHR35526:SF3">
    <property type="entry name" value="ANTI-SIGMA-F FACTOR RSBW"/>
    <property type="match status" value="1"/>
</dbReference>
<dbReference type="SUPFAM" id="SSF55874">
    <property type="entry name" value="ATPase domain of HSP90 chaperone/DNA topoisomerase II/histidine kinase"/>
    <property type="match status" value="1"/>
</dbReference>
<dbReference type="Pfam" id="PF13581">
    <property type="entry name" value="HATPase_c_2"/>
    <property type="match status" value="1"/>
</dbReference>
<name>A0A939TF91_9ACTN</name>
<dbReference type="GO" id="GO:0004674">
    <property type="term" value="F:protein serine/threonine kinase activity"/>
    <property type="evidence" value="ECO:0007669"/>
    <property type="project" value="UniProtKB-KW"/>
</dbReference>
<keyword evidence="4" id="KW-1185">Reference proteome</keyword>
<accession>A0A939TF91</accession>
<dbReference type="Gene3D" id="3.30.565.10">
    <property type="entry name" value="Histidine kinase-like ATPase, C-terminal domain"/>
    <property type="match status" value="1"/>
</dbReference>